<dbReference type="PROSITE" id="PS00018">
    <property type="entry name" value="EF_HAND_1"/>
    <property type="match status" value="1"/>
</dbReference>
<dbReference type="Proteomes" id="UP000217696">
    <property type="component" value="Chromosome"/>
</dbReference>
<gene>
    <name evidence="1" type="ORF">CB4_02349</name>
</gene>
<evidence type="ECO:0000313" key="1">
    <source>
        <dbReference type="EMBL" id="BAU28175.1"/>
    </source>
</evidence>
<accession>A0A0U5B455</accession>
<protein>
    <submittedName>
        <fullName evidence="1">Uncharacterized protein</fullName>
    </submittedName>
</protein>
<sequence length="441" mass="49082">MTRMSLRRKTVTPPLDPRISALEDEIIRARQYRTYDAPHRSLDERLDEIESRLGIIGTGDMKRSQYDRNADGKVDYAEIADWAYSVDWSGVYNKPHIPAPYILPMATQYTLGGIKSGGDIEVQQDGTIRVIRGGGGSAVEDSLYNGYIRVDGQDIEVYRHPDNEYFRHVTDSQIQYWNAKANRDVATQYNDGLLSLQDKRKLDELVIGISEAKADEKYAAKYHTHTLVTQFSSGLMSPEDKQKLDGLPNVEAGNFVKDTELQAEIQSVKVEADSKYATKVHSHSLASHTSNGFMSTIDKQKLDSLDPASYANTEDLQALELRLNNFENGGGGVPKLEEITGTVAVPAGGTVQQSFPTSFGKFDIRTVWAKGTKNSSIVIQINEKSDGTLPVYRSNQTTEVEDIALVPYIDKTNENKLHLQIENKGGISDTISFVIKIVQLI</sequence>
<dbReference type="AlphaFoldDB" id="A0A0U5B455"/>
<dbReference type="InterPro" id="IPR018247">
    <property type="entry name" value="EF_Hand_1_Ca_BS"/>
</dbReference>
<reference evidence="1 2" key="1">
    <citation type="submission" date="2015-12" db="EMBL/GenBank/DDBJ databases">
        <title>Genome sequence of Aneurinibacillus soli.</title>
        <authorList>
            <person name="Lee J.S."/>
            <person name="Lee K.C."/>
            <person name="Kim K.K."/>
            <person name="Lee B.W."/>
        </authorList>
    </citation>
    <scope>NUCLEOTIDE SEQUENCE [LARGE SCALE GENOMIC DNA]</scope>
    <source>
        <strain evidence="1 2">CB4</strain>
    </source>
</reference>
<dbReference type="OrthoDB" id="2623455at2"/>
<dbReference type="KEGG" id="asoc:CB4_02349"/>
<name>A0A0U5B455_9BACL</name>
<proteinExistence type="predicted"/>
<keyword evidence="2" id="KW-1185">Reference proteome</keyword>
<organism evidence="1 2">
    <name type="scientific">Aneurinibacillus soli</name>
    <dbReference type="NCBI Taxonomy" id="1500254"/>
    <lineage>
        <taxon>Bacteria</taxon>
        <taxon>Bacillati</taxon>
        <taxon>Bacillota</taxon>
        <taxon>Bacilli</taxon>
        <taxon>Bacillales</taxon>
        <taxon>Paenibacillaceae</taxon>
        <taxon>Aneurinibacillus group</taxon>
        <taxon>Aneurinibacillus</taxon>
    </lineage>
</organism>
<dbReference type="EMBL" id="AP017312">
    <property type="protein sequence ID" value="BAU28175.1"/>
    <property type="molecule type" value="Genomic_DNA"/>
</dbReference>
<dbReference type="RefSeq" id="WP_096465951.1">
    <property type="nucleotide sequence ID" value="NZ_AP017312.1"/>
</dbReference>
<evidence type="ECO:0000313" key="2">
    <source>
        <dbReference type="Proteomes" id="UP000217696"/>
    </source>
</evidence>